<comment type="caution">
    <text evidence="1">The sequence shown here is derived from an EMBL/GenBank/DDBJ whole genome shotgun (WGS) entry which is preliminary data.</text>
</comment>
<dbReference type="AlphaFoldDB" id="A0A2W5D8A2"/>
<dbReference type="EMBL" id="QFNY01000009">
    <property type="protein sequence ID" value="PZP03566.1"/>
    <property type="molecule type" value="Genomic_DNA"/>
</dbReference>
<evidence type="ECO:0000313" key="1">
    <source>
        <dbReference type="EMBL" id="PZP03566.1"/>
    </source>
</evidence>
<organism evidence="1 2">
    <name type="scientific">Corynebacterium urealyticum</name>
    <dbReference type="NCBI Taxonomy" id="43771"/>
    <lineage>
        <taxon>Bacteria</taxon>
        <taxon>Bacillati</taxon>
        <taxon>Actinomycetota</taxon>
        <taxon>Actinomycetes</taxon>
        <taxon>Mycobacteriales</taxon>
        <taxon>Corynebacteriaceae</taxon>
        <taxon>Corynebacterium</taxon>
    </lineage>
</organism>
<protein>
    <submittedName>
        <fullName evidence="1">Uncharacterized protein</fullName>
    </submittedName>
</protein>
<accession>A0A2W5D8A2</accession>
<name>A0A2W5D8A2_9CORY</name>
<sequence length="126" mass="13936">MTSTILERVAKQPDGGTGTMPIVYPDGVHDVYLMLGPGVYDIILSWNGRAKVEAFHMWNKNPSERVSVVTLPSETGRKARRGIVRISSEQDQWVYFHSSGAFDANARLAVQVIPANLTLDFEVTTS</sequence>
<proteinExistence type="predicted"/>
<gene>
    <name evidence="1" type="ORF">DI609_00815</name>
</gene>
<dbReference type="Proteomes" id="UP000249451">
    <property type="component" value="Unassembled WGS sequence"/>
</dbReference>
<evidence type="ECO:0000313" key="2">
    <source>
        <dbReference type="Proteomes" id="UP000249451"/>
    </source>
</evidence>
<reference evidence="1 2" key="1">
    <citation type="submission" date="2017-11" db="EMBL/GenBank/DDBJ databases">
        <title>Infants hospitalized years apart are colonized by the same room-sourced microbial strains.</title>
        <authorList>
            <person name="Brooks B."/>
            <person name="Olm M.R."/>
            <person name="Firek B.A."/>
            <person name="Baker R."/>
            <person name="Thomas B.C."/>
            <person name="Morowitz M.J."/>
            <person name="Banfield J.F."/>
        </authorList>
    </citation>
    <scope>NUCLEOTIDE SEQUENCE [LARGE SCALE GENOMIC DNA]</scope>
    <source>
        <strain evidence="1">S2_012_000_R3_87</strain>
    </source>
</reference>